<keyword evidence="1" id="KW-1133">Transmembrane helix</keyword>
<dbReference type="EMBL" id="PECK01000006">
    <property type="protein sequence ID" value="TDZ93605.1"/>
    <property type="molecule type" value="Genomic_DNA"/>
</dbReference>
<keyword evidence="1" id="KW-0812">Transmembrane</keyword>
<reference evidence="4 5" key="1">
    <citation type="journal article" date="2019" name="Sci. Rep.">
        <title>Extended insight into the Mycobacterium chelonae-abscessus complex through whole genome sequencing of Mycobacterium salmoniphilum outbreak and Mycobacterium salmoniphilum-like strains.</title>
        <authorList>
            <person name="Behra P.R.K."/>
            <person name="Das S."/>
            <person name="Pettersson B.M.F."/>
            <person name="Shirreff L."/>
            <person name="DuCote T."/>
            <person name="Jacobsson K.G."/>
            <person name="Ennis D.G."/>
            <person name="Kirsebom L.A."/>
        </authorList>
    </citation>
    <scope>NUCLEOTIDE SEQUENCE [LARGE SCALE GENOMIC DNA]</scope>
    <source>
        <strain evidence="3 4">CCUG 60883</strain>
        <strain evidence="2 5">CCUG 60885</strain>
    </source>
</reference>
<keyword evidence="4" id="KW-1185">Reference proteome</keyword>
<evidence type="ECO:0000256" key="1">
    <source>
        <dbReference type="SAM" id="Phobius"/>
    </source>
</evidence>
<dbReference type="Proteomes" id="UP000294844">
    <property type="component" value="Unassembled WGS sequence"/>
</dbReference>
<dbReference type="AlphaFoldDB" id="A0A4R8SDP4"/>
<dbReference type="Proteomes" id="UP000295685">
    <property type="component" value="Unassembled WGS sequence"/>
</dbReference>
<proteinExistence type="predicted"/>
<feature type="transmembrane region" description="Helical" evidence="1">
    <location>
        <begin position="96"/>
        <end position="117"/>
    </location>
</feature>
<evidence type="ECO:0000313" key="4">
    <source>
        <dbReference type="Proteomes" id="UP000294844"/>
    </source>
</evidence>
<evidence type="ECO:0000313" key="2">
    <source>
        <dbReference type="EMBL" id="TDZ93605.1"/>
    </source>
</evidence>
<organism evidence="2 5">
    <name type="scientific">Mycobacteroides salmoniphilum</name>
    <dbReference type="NCBI Taxonomy" id="404941"/>
    <lineage>
        <taxon>Bacteria</taxon>
        <taxon>Bacillati</taxon>
        <taxon>Actinomycetota</taxon>
        <taxon>Actinomycetes</taxon>
        <taxon>Mycobacteriales</taxon>
        <taxon>Mycobacteriaceae</taxon>
        <taxon>Mycobacteroides</taxon>
    </lineage>
</organism>
<keyword evidence="1" id="KW-0472">Membrane</keyword>
<dbReference type="OrthoDB" id="4764605at2"/>
<dbReference type="EMBL" id="PECM01000001">
    <property type="protein sequence ID" value="TEA09388.1"/>
    <property type="molecule type" value="Genomic_DNA"/>
</dbReference>
<sequence precursor="true">MAIRAQGRARLALLVLFLGVAVALPAMLHCVPGDKHPGPLAAHHLSLTTPTAADSPTAVRTAAVDHSHADNAVRAALCQGVDGLAAALRGDDDLRLLAAFVAALAVATLAVSPYFGLSRDPPRRVTKATSPRSGRVLLTDLCIIRR</sequence>
<comment type="caution">
    <text evidence="2">The sequence shown here is derived from an EMBL/GenBank/DDBJ whole genome shotgun (WGS) entry which is preliminary data.</text>
</comment>
<dbReference type="RefSeq" id="WP_134147529.1">
    <property type="nucleotide sequence ID" value="NZ_PECK01000006.1"/>
</dbReference>
<name>A0A4R8SDP4_9MYCO</name>
<accession>A0A4R8SDP4</accession>
<gene>
    <name evidence="3" type="ORF">CCUG60883_00149</name>
    <name evidence="2" type="ORF">CCUG60885_03208</name>
</gene>
<dbReference type="InterPro" id="IPR058714">
    <property type="entry name" value="LpqS"/>
</dbReference>
<evidence type="ECO:0000313" key="3">
    <source>
        <dbReference type="EMBL" id="TEA09388.1"/>
    </source>
</evidence>
<dbReference type="Pfam" id="PF26327">
    <property type="entry name" value="LpqS"/>
    <property type="match status" value="1"/>
</dbReference>
<evidence type="ECO:0000313" key="5">
    <source>
        <dbReference type="Proteomes" id="UP000295685"/>
    </source>
</evidence>
<protein>
    <submittedName>
        <fullName evidence="2">Uncharacterized protein</fullName>
    </submittedName>
</protein>